<dbReference type="RefSeq" id="WP_050023882.1">
    <property type="nucleotide sequence ID" value="NZ_JNFH02000011.1"/>
</dbReference>
<protein>
    <submittedName>
        <fullName evidence="1">Uncharacterized protein</fullName>
    </submittedName>
</protein>
<gene>
    <name evidence="1" type="ORF">FK85_00250</name>
</gene>
<proteinExistence type="predicted"/>
<organism evidence="1 2">
    <name type="scientific">Halorubrum saccharovorum</name>
    <dbReference type="NCBI Taxonomy" id="2248"/>
    <lineage>
        <taxon>Archaea</taxon>
        <taxon>Methanobacteriati</taxon>
        <taxon>Methanobacteriota</taxon>
        <taxon>Stenosarchaea group</taxon>
        <taxon>Halobacteria</taxon>
        <taxon>Halobacteriales</taxon>
        <taxon>Haloferacaceae</taxon>
        <taxon>Halorubrum</taxon>
    </lineage>
</organism>
<keyword evidence="2" id="KW-1185">Reference proteome</keyword>
<accession>A0A081EW09</accession>
<sequence>MPISTLASAEEFEEKDHAEVEFVGFRYTGDQSTKTDRDLRQRVGYNGPPKFQAGRVYLALLPTYLDPDHVENSNIGVHALEARNDFEVIYDAKRLAEALLERNYLPPEAFYEGFDRWKRQKVMEKLNLDDAGRVFEVDDEEPYRNQLREIAGVEADDGASISTQRSDEYTGRFSRSEASEIVAVLREAQAPAPPFDPGAHTIDELEEELDTDEDEKWDVDSLNALYRAERLGDDRTGARNVLEDVLGDDLEPVDFEIDLESAGLTDMADHLTQFDPAVVEEAADVVNGDAELSDLEATPDSED</sequence>
<evidence type="ECO:0000313" key="1">
    <source>
        <dbReference type="EMBL" id="KDS91597.1"/>
    </source>
</evidence>
<dbReference type="OrthoDB" id="346257at2157"/>
<dbReference type="Proteomes" id="UP000053331">
    <property type="component" value="Unassembled WGS sequence"/>
</dbReference>
<reference evidence="1 2" key="1">
    <citation type="journal article" date="2015" name="Genome Announc.">
        <title>Draft genome sequence of a Halorubrum H3 strain isolated from the burlinskoye salt lake (Altai Krai, Russia).</title>
        <authorList>
            <person name="Rozanov A.S."/>
            <person name="Bryanskaya A.V."/>
            <person name="Malup T.K."/>
            <person name="Kotenko A.V."/>
            <person name="Peltek S.E."/>
        </authorList>
    </citation>
    <scope>NUCLEOTIDE SEQUENCE [LARGE SCALE GENOMIC DNA]</scope>
    <source>
        <strain evidence="1 2">H3</strain>
    </source>
</reference>
<dbReference type="EMBL" id="JNFH02000011">
    <property type="protein sequence ID" value="KDS91597.1"/>
    <property type="molecule type" value="Genomic_DNA"/>
</dbReference>
<evidence type="ECO:0000313" key="2">
    <source>
        <dbReference type="Proteomes" id="UP000053331"/>
    </source>
</evidence>
<dbReference type="AlphaFoldDB" id="A0A081EW09"/>
<comment type="caution">
    <text evidence="1">The sequence shown here is derived from an EMBL/GenBank/DDBJ whole genome shotgun (WGS) entry which is preliminary data.</text>
</comment>
<name>A0A081EW09_9EURY</name>